<name>A0AAI8YE96_9PEZI</name>
<comment type="caution">
    <text evidence="2">The sequence shown here is derived from an EMBL/GenBank/DDBJ whole genome shotgun (WGS) entry which is preliminary data.</text>
</comment>
<evidence type="ECO:0000256" key="1">
    <source>
        <dbReference type="SAM" id="MobiDB-lite"/>
    </source>
</evidence>
<evidence type="ECO:0000313" key="2">
    <source>
        <dbReference type="EMBL" id="CAJ2501527.1"/>
    </source>
</evidence>
<evidence type="ECO:0000313" key="3">
    <source>
        <dbReference type="Proteomes" id="UP001295740"/>
    </source>
</evidence>
<protein>
    <submittedName>
        <fullName evidence="2">Uu.00g043800.m01.CDS01</fullName>
    </submittedName>
</protein>
<dbReference type="EMBL" id="CAUWAG010000003">
    <property type="protein sequence ID" value="CAJ2501527.1"/>
    <property type="molecule type" value="Genomic_DNA"/>
</dbReference>
<dbReference type="AlphaFoldDB" id="A0AAI8YE96"/>
<dbReference type="Proteomes" id="UP001295740">
    <property type="component" value="Unassembled WGS sequence"/>
</dbReference>
<reference evidence="2" key="1">
    <citation type="submission" date="2023-10" db="EMBL/GenBank/DDBJ databases">
        <authorList>
            <person name="Hackl T."/>
        </authorList>
    </citation>
    <scope>NUCLEOTIDE SEQUENCE</scope>
</reference>
<proteinExistence type="predicted"/>
<organism evidence="2 3">
    <name type="scientific">Anthostomella pinea</name>
    <dbReference type="NCBI Taxonomy" id="933095"/>
    <lineage>
        <taxon>Eukaryota</taxon>
        <taxon>Fungi</taxon>
        <taxon>Dikarya</taxon>
        <taxon>Ascomycota</taxon>
        <taxon>Pezizomycotina</taxon>
        <taxon>Sordariomycetes</taxon>
        <taxon>Xylariomycetidae</taxon>
        <taxon>Xylariales</taxon>
        <taxon>Xylariaceae</taxon>
        <taxon>Anthostomella</taxon>
    </lineage>
</organism>
<sequence>MTGPAGVPTVPGATSAAEAPTTPQRLSEMGRKSNFYLALTGIELVRITSLRHIKSHCRLIFATITLWNPDLTTTAIKPTQPAMKPNHSLVLALTFASGALGHVVVPRAASNAALDARNGRDARGIPRIIEPGADSGDKSARNIDKRAGMCPKAACNSNADCAGHQAPGISGLLSTPEYVWDYIEKKWAKDETKASGMNGFCVGR</sequence>
<accession>A0AAI8YE96</accession>
<gene>
    <name evidence="2" type="ORF">KHLLAP_LOCUS1995</name>
</gene>
<feature type="region of interest" description="Disordered" evidence="1">
    <location>
        <begin position="1"/>
        <end position="26"/>
    </location>
</feature>
<keyword evidence="3" id="KW-1185">Reference proteome</keyword>